<sequence>MGDLQVSQWRRYGHDRLYVNLPEGRSVAWFDRRTGELRVLDEGYRDGVLEVLRPHLLPGTTARSGTDRPDPASSGATPGAPVPVPAPVGAPPVAGPGRPPTGAGARGPGADLAANRPGEALRRKLDELLPGPFDRVLAALLGKRSSAYSWRRGLAGERRVGADLEGFAAAGWRVLHSVPLAGDVDIDHLLIGPAGVFTVNTKFHRGARIWVGDEAVKIGRDSYPYVRRSRAEARRAGEILTRACGFAVEARPVLAFVGADRLTVVPSLRDVHVLLRRELPRLTRLPSVWRPETVEAVHACARNPRTWPGG</sequence>
<reference evidence="3 4" key="1">
    <citation type="submission" date="2019-06" db="EMBL/GenBank/DDBJ databases">
        <title>Whole genome shotgun sequence of Streptomyces cacaoi subsp. cacaoi NBRC 12748.</title>
        <authorList>
            <person name="Hosoyama A."/>
            <person name="Uohara A."/>
            <person name="Ohji S."/>
            <person name="Ichikawa N."/>
        </authorList>
    </citation>
    <scope>NUCLEOTIDE SEQUENCE [LARGE SCALE GENOMIC DNA]</scope>
    <source>
        <strain evidence="3 4">NBRC 12748</strain>
    </source>
</reference>
<dbReference type="PROSITE" id="PS50965">
    <property type="entry name" value="NERD"/>
    <property type="match status" value="1"/>
</dbReference>
<feature type="region of interest" description="Disordered" evidence="1">
    <location>
        <begin position="57"/>
        <end position="114"/>
    </location>
</feature>
<organism evidence="3 4">
    <name type="scientific">Streptomyces cacaoi</name>
    <dbReference type="NCBI Taxonomy" id="1898"/>
    <lineage>
        <taxon>Bacteria</taxon>
        <taxon>Bacillati</taxon>
        <taxon>Actinomycetota</taxon>
        <taxon>Actinomycetes</taxon>
        <taxon>Kitasatosporales</taxon>
        <taxon>Streptomycetaceae</taxon>
        <taxon>Streptomyces</taxon>
    </lineage>
</organism>
<dbReference type="Pfam" id="PF08378">
    <property type="entry name" value="NERD"/>
    <property type="match status" value="1"/>
</dbReference>
<name>A0A4Y3R6C4_STRCI</name>
<dbReference type="OrthoDB" id="5793358at2"/>
<feature type="compositionally biased region" description="Pro residues" evidence="1">
    <location>
        <begin position="80"/>
        <end position="99"/>
    </location>
</feature>
<dbReference type="InterPro" id="IPR011528">
    <property type="entry name" value="NERD"/>
</dbReference>
<dbReference type="RefSeq" id="WP_086818360.1">
    <property type="nucleotide sequence ID" value="NZ_BJMM01000043.1"/>
</dbReference>
<evidence type="ECO:0000313" key="3">
    <source>
        <dbReference type="EMBL" id="GEB53122.1"/>
    </source>
</evidence>
<proteinExistence type="predicted"/>
<evidence type="ECO:0000259" key="2">
    <source>
        <dbReference type="PROSITE" id="PS50965"/>
    </source>
</evidence>
<keyword evidence="4" id="KW-1185">Reference proteome</keyword>
<dbReference type="Proteomes" id="UP000319210">
    <property type="component" value="Unassembled WGS sequence"/>
</dbReference>
<dbReference type="AlphaFoldDB" id="A0A4Y3R6C4"/>
<evidence type="ECO:0000256" key="1">
    <source>
        <dbReference type="SAM" id="MobiDB-lite"/>
    </source>
</evidence>
<gene>
    <name evidence="3" type="ORF">SCA03_56730</name>
</gene>
<evidence type="ECO:0000313" key="4">
    <source>
        <dbReference type="Proteomes" id="UP000319210"/>
    </source>
</evidence>
<protein>
    <recommendedName>
        <fullName evidence="2">NERD domain-containing protein</fullName>
    </recommendedName>
</protein>
<feature type="domain" description="NERD" evidence="2">
    <location>
        <begin position="152"/>
        <end position="263"/>
    </location>
</feature>
<dbReference type="EMBL" id="BJMM01000043">
    <property type="protein sequence ID" value="GEB53122.1"/>
    <property type="molecule type" value="Genomic_DNA"/>
</dbReference>
<comment type="caution">
    <text evidence="3">The sequence shown here is derived from an EMBL/GenBank/DDBJ whole genome shotgun (WGS) entry which is preliminary data.</text>
</comment>
<accession>A0A4Y3R6C4</accession>